<dbReference type="InterPro" id="IPR036396">
    <property type="entry name" value="Cyt_P450_sf"/>
</dbReference>
<gene>
    <name evidence="11" type="primary">LOC105907897</name>
</gene>
<keyword evidence="10" id="KW-1185">Reference proteome</keyword>
<dbReference type="InterPro" id="IPR017972">
    <property type="entry name" value="Cyt_P450_CS"/>
</dbReference>
<dbReference type="GO" id="GO:0042359">
    <property type="term" value="P:vitamin D metabolic process"/>
    <property type="evidence" value="ECO:0007669"/>
    <property type="project" value="UniProtKB-ARBA"/>
</dbReference>
<dbReference type="Gene3D" id="1.10.630.10">
    <property type="entry name" value="Cytochrome P450"/>
    <property type="match status" value="1"/>
</dbReference>
<dbReference type="PANTHER" id="PTHR24279:SF123">
    <property type="entry name" value="CYTOCHROME P450 FAMILY 27 SUBFAMILY A MEMBER 1"/>
    <property type="match status" value="1"/>
</dbReference>
<dbReference type="GO" id="GO:0006700">
    <property type="term" value="P:C21-steroid hormone biosynthetic process"/>
    <property type="evidence" value="ECO:0007669"/>
    <property type="project" value="TreeGrafter"/>
</dbReference>
<evidence type="ECO:0000256" key="8">
    <source>
        <dbReference type="PIRSR" id="PIRSR602401-1"/>
    </source>
</evidence>
<dbReference type="PROSITE" id="PS00086">
    <property type="entry name" value="CYTOCHROME_P450"/>
    <property type="match status" value="1"/>
</dbReference>
<reference evidence="11" key="1">
    <citation type="submission" date="2025-08" db="UniProtKB">
        <authorList>
            <consortium name="RefSeq"/>
        </authorList>
    </citation>
    <scope>IDENTIFICATION</scope>
</reference>
<sequence length="524" mass="60283">MAARLAFSCAGQRSPWLRPKPISTVLDCRRAAGGNATASVGVLGSSANLKTHGDLPQIRTWEVLYRAVFKGYLNRLHELQIYEKQLYGPIYKVSTGSRHSITLNSVELVEELLRKDDKFPSRGDMSLWTEFRDIKDIGYGPFTEEGERWYKLRAVLNKRMLHPKDSVQYETVVNEVVTDFIKRIYHIRKTSPTGDLVENLSNELYRFSLEGISSILFETRIGCLENEIPKETQDFIDSIAKMFTYSMPVVLTPKWTRNILPFWRRYISGWEGIFKFAGQLIDMKMDAIQRRVDTDQEVGGEYLTYLLSSTNMTNKEVYGSVAELLLAGVDTTSNTMMWTFYQLSREPKVQESLYHEINHCVKGDRIPTAQDVTNMPYLKAVIKEALRMYPVVPINARRMSEKDVIIGGYFFPKKTSFTLCHYSICHDEKVFPEPSKFKPERWLRDGRTRPNPFGSIPFGFGVRGCVGRRIAELEMYLALARIMKLFEIRPDPTVGDVKVLNRTVLVADRQVNLHFMERNGNTVL</sequence>
<evidence type="ECO:0000256" key="6">
    <source>
        <dbReference type="ARBA" id="ARBA00023004"/>
    </source>
</evidence>
<name>A0A6P3W810_CLUHA</name>
<accession>A0A6P3W810</accession>
<keyword evidence="3 8" id="KW-0349">Heme</keyword>
<evidence type="ECO:0000256" key="4">
    <source>
        <dbReference type="ARBA" id="ARBA00022723"/>
    </source>
</evidence>
<evidence type="ECO:0000256" key="3">
    <source>
        <dbReference type="ARBA" id="ARBA00022617"/>
    </source>
</evidence>
<evidence type="ECO:0000313" key="11">
    <source>
        <dbReference type="RefSeq" id="XP_012691751.1"/>
    </source>
</evidence>
<dbReference type="PRINTS" id="PR00463">
    <property type="entry name" value="EP450I"/>
</dbReference>
<evidence type="ECO:0000256" key="5">
    <source>
        <dbReference type="ARBA" id="ARBA00023002"/>
    </source>
</evidence>
<feature type="binding site" description="axial binding residue" evidence="8">
    <location>
        <position position="465"/>
    </location>
    <ligand>
        <name>heme</name>
        <dbReference type="ChEBI" id="CHEBI:30413"/>
    </ligand>
    <ligandPart>
        <name>Fe</name>
        <dbReference type="ChEBI" id="CHEBI:18248"/>
    </ligandPart>
</feature>
<dbReference type="GO" id="GO:0005506">
    <property type="term" value="F:iron ion binding"/>
    <property type="evidence" value="ECO:0007669"/>
    <property type="project" value="InterPro"/>
</dbReference>
<evidence type="ECO:0000256" key="7">
    <source>
        <dbReference type="ARBA" id="ARBA00023033"/>
    </source>
</evidence>
<comment type="cofactor">
    <cofactor evidence="1 8">
        <name>heme</name>
        <dbReference type="ChEBI" id="CHEBI:30413"/>
    </cofactor>
</comment>
<keyword evidence="4 8" id="KW-0479">Metal-binding</keyword>
<dbReference type="GO" id="GO:0016705">
    <property type="term" value="F:oxidoreductase activity, acting on paired donors, with incorporation or reduction of molecular oxygen"/>
    <property type="evidence" value="ECO:0007669"/>
    <property type="project" value="InterPro"/>
</dbReference>
<dbReference type="Pfam" id="PF00067">
    <property type="entry name" value="p450"/>
    <property type="match status" value="1"/>
</dbReference>
<proteinExistence type="inferred from homology"/>
<dbReference type="PRINTS" id="PR00385">
    <property type="entry name" value="P450"/>
</dbReference>
<dbReference type="GO" id="GO:0004497">
    <property type="term" value="F:monooxygenase activity"/>
    <property type="evidence" value="ECO:0007669"/>
    <property type="project" value="UniProtKB-KW"/>
</dbReference>
<dbReference type="AlphaFoldDB" id="A0A6P3W810"/>
<evidence type="ECO:0000256" key="2">
    <source>
        <dbReference type="ARBA" id="ARBA00010617"/>
    </source>
</evidence>
<dbReference type="SUPFAM" id="SSF48264">
    <property type="entry name" value="Cytochrome P450"/>
    <property type="match status" value="1"/>
</dbReference>
<evidence type="ECO:0000256" key="1">
    <source>
        <dbReference type="ARBA" id="ARBA00001971"/>
    </source>
</evidence>
<keyword evidence="6 8" id="KW-0408">Iron</keyword>
<dbReference type="GO" id="GO:0005743">
    <property type="term" value="C:mitochondrial inner membrane"/>
    <property type="evidence" value="ECO:0007669"/>
    <property type="project" value="TreeGrafter"/>
</dbReference>
<dbReference type="InterPro" id="IPR050479">
    <property type="entry name" value="CYP11_CYP27_families"/>
</dbReference>
<dbReference type="RefSeq" id="XP_012691751.1">
    <property type="nucleotide sequence ID" value="XM_012836297.3"/>
</dbReference>
<dbReference type="GeneID" id="105907897"/>
<dbReference type="GO" id="GO:0020037">
    <property type="term" value="F:heme binding"/>
    <property type="evidence" value="ECO:0007669"/>
    <property type="project" value="InterPro"/>
</dbReference>
<dbReference type="GO" id="GO:0006704">
    <property type="term" value="P:glucocorticoid biosynthetic process"/>
    <property type="evidence" value="ECO:0007669"/>
    <property type="project" value="TreeGrafter"/>
</dbReference>
<keyword evidence="7 9" id="KW-0503">Monooxygenase</keyword>
<protein>
    <submittedName>
        <fullName evidence="11">Sterol 26-hydroxylase, mitochondrial</fullName>
    </submittedName>
</protein>
<dbReference type="GO" id="GO:0034650">
    <property type="term" value="P:cortisol metabolic process"/>
    <property type="evidence" value="ECO:0007669"/>
    <property type="project" value="TreeGrafter"/>
</dbReference>
<dbReference type="Proteomes" id="UP000515152">
    <property type="component" value="Chromosome 2"/>
</dbReference>
<dbReference type="InterPro" id="IPR001128">
    <property type="entry name" value="Cyt_P450"/>
</dbReference>
<dbReference type="InterPro" id="IPR002401">
    <property type="entry name" value="Cyt_P450_E_grp-I"/>
</dbReference>
<dbReference type="OrthoDB" id="3945418at2759"/>
<dbReference type="GO" id="GO:0008203">
    <property type="term" value="P:cholesterol metabolic process"/>
    <property type="evidence" value="ECO:0007669"/>
    <property type="project" value="TreeGrafter"/>
</dbReference>
<organism evidence="10 11">
    <name type="scientific">Clupea harengus</name>
    <name type="common">Atlantic herring</name>
    <dbReference type="NCBI Taxonomy" id="7950"/>
    <lineage>
        <taxon>Eukaryota</taxon>
        <taxon>Metazoa</taxon>
        <taxon>Chordata</taxon>
        <taxon>Craniata</taxon>
        <taxon>Vertebrata</taxon>
        <taxon>Euteleostomi</taxon>
        <taxon>Actinopterygii</taxon>
        <taxon>Neopterygii</taxon>
        <taxon>Teleostei</taxon>
        <taxon>Clupei</taxon>
        <taxon>Clupeiformes</taxon>
        <taxon>Clupeoidei</taxon>
        <taxon>Clupeidae</taxon>
        <taxon>Clupea</taxon>
    </lineage>
</organism>
<dbReference type="FunFam" id="1.10.630.10:FF:000006">
    <property type="entry name" value="Cytochrome P450 302a1, mitochondrial"/>
    <property type="match status" value="1"/>
</dbReference>
<evidence type="ECO:0000313" key="10">
    <source>
        <dbReference type="Proteomes" id="UP000515152"/>
    </source>
</evidence>
<dbReference type="KEGG" id="char:105907897"/>
<comment type="similarity">
    <text evidence="2 9">Belongs to the cytochrome P450 family.</text>
</comment>
<dbReference type="PANTHER" id="PTHR24279">
    <property type="entry name" value="CYTOCHROME P450"/>
    <property type="match status" value="1"/>
</dbReference>
<evidence type="ECO:0000256" key="9">
    <source>
        <dbReference type="RuleBase" id="RU000461"/>
    </source>
</evidence>
<dbReference type="GO" id="GO:0071375">
    <property type="term" value="P:cellular response to peptide hormone stimulus"/>
    <property type="evidence" value="ECO:0007669"/>
    <property type="project" value="TreeGrafter"/>
</dbReference>
<keyword evidence="5 9" id="KW-0560">Oxidoreductase</keyword>